<evidence type="ECO:0000313" key="1">
    <source>
        <dbReference type="EMBL" id="KAJ8667183.1"/>
    </source>
</evidence>
<reference evidence="1" key="1">
    <citation type="submission" date="2023-04" db="EMBL/GenBank/DDBJ databases">
        <title>A chromosome-level genome assembly of the parasitoid wasp Eretmocerus hayati.</title>
        <authorList>
            <person name="Zhong Y."/>
            <person name="Liu S."/>
            <person name="Liu Y."/>
        </authorList>
    </citation>
    <scope>NUCLEOTIDE SEQUENCE</scope>
    <source>
        <strain evidence="1">ZJU_SS_LIU_2023</strain>
    </source>
</reference>
<proteinExistence type="predicted"/>
<accession>A0ACC2N893</accession>
<gene>
    <name evidence="1" type="ORF">QAD02_008845</name>
</gene>
<organism evidence="1 2">
    <name type="scientific">Eretmocerus hayati</name>
    <dbReference type="NCBI Taxonomy" id="131215"/>
    <lineage>
        <taxon>Eukaryota</taxon>
        <taxon>Metazoa</taxon>
        <taxon>Ecdysozoa</taxon>
        <taxon>Arthropoda</taxon>
        <taxon>Hexapoda</taxon>
        <taxon>Insecta</taxon>
        <taxon>Pterygota</taxon>
        <taxon>Neoptera</taxon>
        <taxon>Endopterygota</taxon>
        <taxon>Hymenoptera</taxon>
        <taxon>Apocrita</taxon>
        <taxon>Proctotrupomorpha</taxon>
        <taxon>Chalcidoidea</taxon>
        <taxon>Aphelinidae</taxon>
        <taxon>Aphelininae</taxon>
        <taxon>Eretmocerus</taxon>
    </lineage>
</organism>
<protein>
    <submittedName>
        <fullName evidence="1">Uncharacterized protein</fullName>
    </submittedName>
</protein>
<name>A0ACC2N893_9HYME</name>
<dbReference type="EMBL" id="CM056744">
    <property type="protein sequence ID" value="KAJ8667183.1"/>
    <property type="molecule type" value="Genomic_DNA"/>
</dbReference>
<dbReference type="Proteomes" id="UP001239111">
    <property type="component" value="Chromosome 4"/>
</dbReference>
<evidence type="ECO:0000313" key="2">
    <source>
        <dbReference type="Proteomes" id="UP001239111"/>
    </source>
</evidence>
<comment type="caution">
    <text evidence="1">The sequence shown here is derived from an EMBL/GenBank/DDBJ whole genome shotgun (WGS) entry which is preliminary data.</text>
</comment>
<sequence length="128" mass="14119">MALITSRAMIALIVITLMALITAENTSSAEEGDVVIGQKAQNDEWLLFDFFRANPEKDGSIITRKKRFEAKPKGSKITYVKLHNKSIFDTTTKIIGGGIGKDYVEVEFVGGEPGADIHFSIDMWGKKP</sequence>
<keyword evidence="2" id="KW-1185">Reference proteome</keyword>